<keyword evidence="1" id="KW-1133">Transmembrane helix</keyword>
<feature type="transmembrane region" description="Helical" evidence="1">
    <location>
        <begin position="297"/>
        <end position="322"/>
    </location>
</feature>
<comment type="caution">
    <text evidence="2">The sequence shown here is derived from an EMBL/GenBank/DDBJ whole genome shotgun (WGS) entry which is preliminary data.</text>
</comment>
<feature type="transmembrane region" description="Helical" evidence="1">
    <location>
        <begin position="391"/>
        <end position="408"/>
    </location>
</feature>
<keyword evidence="1" id="KW-0472">Membrane</keyword>
<evidence type="ECO:0000313" key="2">
    <source>
        <dbReference type="EMBL" id="MBS3057608.1"/>
    </source>
</evidence>
<accession>A0A8T4KR66</accession>
<feature type="transmembrane region" description="Helical" evidence="1">
    <location>
        <begin position="254"/>
        <end position="277"/>
    </location>
</feature>
<gene>
    <name evidence="2" type="ORF">J4415_03175</name>
</gene>
<feature type="transmembrane region" description="Helical" evidence="1">
    <location>
        <begin position="216"/>
        <end position="242"/>
    </location>
</feature>
<organism evidence="2 3">
    <name type="scientific">Candidatus Iainarchaeum sp</name>
    <dbReference type="NCBI Taxonomy" id="3101447"/>
    <lineage>
        <taxon>Archaea</taxon>
        <taxon>Candidatus Iainarchaeota</taxon>
        <taxon>Candidatus Iainarchaeia</taxon>
        <taxon>Candidatus Iainarchaeales</taxon>
        <taxon>Candidatus Iainarchaeaceae</taxon>
        <taxon>Candidatus Iainarchaeum</taxon>
    </lineage>
</organism>
<protein>
    <submittedName>
        <fullName evidence="2">Uncharacterized protein</fullName>
    </submittedName>
</protein>
<feature type="transmembrane region" description="Helical" evidence="1">
    <location>
        <begin position="7"/>
        <end position="28"/>
    </location>
</feature>
<feature type="transmembrane region" description="Helical" evidence="1">
    <location>
        <begin position="63"/>
        <end position="85"/>
    </location>
</feature>
<feature type="transmembrane region" description="Helical" evidence="1">
    <location>
        <begin position="361"/>
        <end position="379"/>
    </location>
</feature>
<dbReference type="AlphaFoldDB" id="A0A8T4KR66"/>
<feature type="transmembrane region" description="Helical" evidence="1">
    <location>
        <begin position="188"/>
        <end position="210"/>
    </location>
</feature>
<proteinExistence type="predicted"/>
<feature type="transmembrane region" description="Helical" evidence="1">
    <location>
        <begin position="34"/>
        <end position="51"/>
    </location>
</feature>
<dbReference type="Proteomes" id="UP000677687">
    <property type="component" value="Unassembled WGS sequence"/>
</dbReference>
<sequence>MKFKKFANSALLFAFIFISASVLISLWLGYLWRNSIFIFVVSAIASYLIYRKFHFDLAVKPRIFALSILMFALCIYSVFLITPFYSASIDSGQITITRLLAEKIPLTYAPYSDVAFSYYVAYHSFVKLFSDLLPIIPDYLWYAFIGAIIAAVELLAIYLFAREFFRSEHAGEIAAILFISTRIVFQNFFWGMHPMILGMAFALLAAYMYLKRSRLAYLFFPIAIASHLASALIAVIFILALLLRTGLKEAGRKLSQFVFSALPAIPSLAVPIMVYIANSLALPKAQNAISLQLLVEALRFVPLWIGIIASAAFVIALVLIFTNRKKFLDANAKFLLKLFIFSIIIYSIIALGIVLKEAHSKFISLIVIIAVVFAAGVLAKSKIAQNRYFKIALLTICLASFFSSSLIMELQKGEEKISYSGYQFAREFYNFDPTLEKTLFLTKDSLAQAMYSNKIPFDVYAYFPRDTFGAFGETQTLQDKAWRIMMINKNKQDYIIENKCIECINDLVKEESIKYVVIEKGYAFDSPYYAEAGIQWEIAFAYGNFVVYDMQK</sequence>
<feature type="transmembrane region" description="Helical" evidence="1">
    <location>
        <begin position="139"/>
        <end position="161"/>
    </location>
</feature>
<reference evidence="2" key="1">
    <citation type="submission" date="2021-03" db="EMBL/GenBank/DDBJ databases">
        <authorList>
            <person name="Jaffe A."/>
        </authorList>
    </citation>
    <scope>NUCLEOTIDE SEQUENCE</scope>
    <source>
        <strain evidence="2">RIFCSPHIGHO2_01_FULL_AR10_44_11</strain>
    </source>
</reference>
<keyword evidence="1" id="KW-0812">Transmembrane</keyword>
<dbReference type="EMBL" id="JAGVWD010000046">
    <property type="protein sequence ID" value="MBS3057608.1"/>
    <property type="molecule type" value="Genomic_DNA"/>
</dbReference>
<evidence type="ECO:0000313" key="3">
    <source>
        <dbReference type="Proteomes" id="UP000677687"/>
    </source>
</evidence>
<evidence type="ECO:0000256" key="1">
    <source>
        <dbReference type="SAM" id="Phobius"/>
    </source>
</evidence>
<feature type="transmembrane region" description="Helical" evidence="1">
    <location>
        <begin position="334"/>
        <end position="355"/>
    </location>
</feature>
<reference evidence="2" key="2">
    <citation type="submission" date="2021-05" db="EMBL/GenBank/DDBJ databases">
        <title>Protein family content uncovers lineage relationships and bacterial pathway maintenance mechanisms in DPANN archaea.</title>
        <authorList>
            <person name="Castelle C.J."/>
            <person name="Meheust R."/>
            <person name="Jaffe A.L."/>
            <person name="Seitz K."/>
            <person name="Gong X."/>
            <person name="Baker B.J."/>
            <person name="Banfield J.F."/>
        </authorList>
    </citation>
    <scope>NUCLEOTIDE SEQUENCE</scope>
    <source>
        <strain evidence="2">RIFCSPHIGHO2_01_FULL_AR10_44_11</strain>
    </source>
</reference>
<name>A0A8T4KR66_9ARCH</name>